<dbReference type="Proteomes" id="UP001366503">
    <property type="component" value="Unassembled WGS sequence"/>
</dbReference>
<sequence>MISISGLLHGTSELRKSQRLDEALRTPSAAVQQRLDELEPVACRSVLEPVIRYLALAFIFFQVATTTALATQVVLFEDGTAHIALAAGSASGPQAQPASSQAAKVASRLETRQPEHLLIQIDSGKTS</sequence>
<comment type="caution">
    <text evidence="1">The sequence shown here is derived from an EMBL/GenBank/DDBJ whole genome shotgun (WGS) entry which is preliminary data.</text>
</comment>
<organism evidence="1 2">
    <name type="scientific">Mesorhizobium argentiipisi</name>
    <dbReference type="NCBI Taxonomy" id="3015175"/>
    <lineage>
        <taxon>Bacteria</taxon>
        <taxon>Pseudomonadati</taxon>
        <taxon>Pseudomonadota</taxon>
        <taxon>Alphaproteobacteria</taxon>
        <taxon>Hyphomicrobiales</taxon>
        <taxon>Phyllobacteriaceae</taxon>
        <taxon>Mesorhizobium</taxon>
    </lineage>
</organism>
<name>A0ABU8KFF8_9HYPH</name>
<dbReference type="EMBL" id="JAPYKO010000011">
    <property type="protein sequence ID" value="MEI9403871.1"/>
    <property type="molecule type" value="Genomic_DNA"/>
</dbReference>
<dbReference type="RefSeq" id="WP_337094212.1">
    <property type="nucleotide sequence ID" value="NZ_JAPYKO010000011.1"/>
</dbReference>
<reference evidence="1 2" key="1">
    <citation type="submission" date="2022-12" db="EMBL/GenBank/DDBJ databases">
        <authorList>
            <person name="Muema E."/>
        </authorList>
    </citation>
    <scope>NUCLEOTIDE SEQUENCE [LARGE SCALE GENOMIC DNA]</scope>
    <source>
        <strain evidence="2">1330</strain>
    </source>
</reference>
<keyword evidence="2" id="KW-1185">Reference proteome</keyword>
<protein>
    <submittedName>
        <fullName evidence="1">Uncharacterized protein</fullName>
    </submittedName>
</protein>
<evidence type="ECO:0000313" key="1">
    <source>
        <dbReference type="EMBL" id="MEI9403871.1"/>
    </source>
</evidence>
<evidence type="ECO:0000313" key="2">
    <source>
        <dbReference type="Proteomes" id="UP001366503"/>
    </source>
</evidence>
<gene>
    <name evidence="1" type="ORF">O7A05_17105</name>
</gene>
<accession>A0ABU8KFF8</accession>
<proteinExistence type="predicted"/>